<dbReference type="EMBL" id="JBHRYD010000007">
    <property type="protein sequence ID" value="MFC3704895.1"/>
    <property type="molecule type" value="Genomic_DNA"/>
</dbReference>
<feature type="domain" description="Microcystin LR degradation protein MlrC N-terminal" evidence="2">
    <location>
        <begin position="5"/>
        <end position="291"/>
    </location>
</feature>
<dbReference type="RefSeq" id="WP_380096632.1">
    <property type="nucleotide sequence ID" value="NZ_JBHRYD010000007.1"/>
</dbReference>
<keyword evidence="4" id="KW-1185">Reference proteome</keyword>
<dbReference type="InterPro" id="IPR015995">
    <property type="entry name" value="MlrC_N"/>
</dbReference>
<name>A0ABV7WZY8_9HYPH</name>
<sequence length="498" mass="53436">MTSLRIAIVGLSVECLIGSPLKTEQADMQIYRGQQMVEGDLWMIRGILQRLDEEAGIQPVPLMWSTALPGGSLTADNYAALRRETIDLLRQYGPFDGVVVANHGALEVDGLDIHPDADFLEAVREAVGPEIPLAASLDLHGHMSQRFLELATVISALRTAPHRDDRETGYRAADQLLRVLREGLAPRTVAVRIPILIAGEAAVTTTEPGAGLYASLPDYDAREGIMEANILVGFAFNDVPWGGMTAIVTSDGDSALAERGARDLARDIWARRHDFVLRMETATVTDGLQRAAAATEGPVFVSDSGDNTTAGAPGDQTGVLQALLALSDPPHAVVAGITAPELVQAALAAGTGAHIEVTLGQEHISRPGTKKTVTGVIVGGGEELRLSGFQPYRSVEAAWVAIRFGTVVATFHARPIGITTPEHFDSMGLDRSAFTVFVLKLGYLHPRLEDVARRHILLLSEGTVSLDLENRDWRHVTRPALPADPDFPWTPEASSYAG</sequence>
<dbReference type="Pfam" id="PF07171">
    <property type="entry name" value="MlrC_C"/>
    <property type="match status" value="1"/>
</dbReference>
<dbReference type="Pfam" id="PF07364">
    <property type="entry name" value="DUF1485"/>
    <property type="match status" value="1"/>
</dbReference>
<protein>
    <submittedName>
        <fullName evidence="3">M81 family metallopeptidase</fullName>
    </submittedName>
</protein>
<organism evidence="3 4">
    <name type="scientific">Devosia honganensis</name>
    <dbReference type="NCBI Taxonomy" id="1610527"/>
    <lineage>
        <taxon>Bacteria</taxon>
        <taxon>Pseudomonadati</taxon>
        <taxon>Pseudomonadota</taxon>
        <taxon>Alphaproteobacteria</taxon>
        <taxon>Hyphomicrobiales</taxon>
        <taxon>Devosiaceae</taxon>
        <taxon>Devosia</taxon>
    </lineage>
</organism>
<evidence type="ECO:0000313" key="4">
    <source>
        <dbReference type="Proteomes" id="UP001595613"/>
    </source>
</evidence>
<evidence type="ECO:0000259" key="1">
    <source>
        <dbReference type="Pfam" id="PF07171"/>
    </source>
</evidence>
<dbReference type="Proteomes" id="UP001595613">
    <property type="component" value="Unassembled WGS sequence"/>
</dbReference>
<reference evidence="4" key="1">
    <citation type="journal article" date="2019" name="Int. J. Syst. Evol. Microbiol.">
        <title>The Global Catalogue of Microorganisms (GCM) 10K type strain sequencing project: providing services to taxonomists for standard genome sequencing and annotation.</title>
        <authorList>
            <consortium name="The Broad Institute Genomics Platform"/>
            <consortium name="The Broad Institute Genome Sequencing Center for Infectious Disease"/>
            <person name="Wu L."/>
            <person name="Ma J."/>
        </authorList>
    </citation>
    <scope>NUCLEOTIDE SEQUENCE [LARGE SCALE GENOMIC DNA]</scope>
    <source>
        <strain evidence="4">KCTC 42281</strain>
    </source>
</reference>
<comment type="caution">
    <text evidence="3">The sequence shown here is derived from an EMBL/GenBank/DDBJ whole genome shotgun (WGS) entry which is preliminary data.</text>
</comment>
<feature type="domain" description="Microcystin LR degradation protein MlrC C-terminal" evidence="1">
    <location>
        <begin position="301"/>
        <end position="475"/>
    </location>
</feature>
<evidence type="ECO:0000259" key="2">
    <source>
        <dbReference type="Pfam" id="PF07364"/>
    </source>
</evidence>
<proteinExistence type="predicted"/>
<gene>
    <name evidence="3" type="ORF">ACFOOL_09010</name>
</gene>
<accession>A0ABV7WZY8</accession>
<dbReference type="InterPro" id="IPR010799">
    <property type="entry name" value="MlrC_C"/>
</dbReference>
<evidence type="ECO:0000313" key="3">
    <source>
        <dbReference type="EMBL" id="MFC3704895.1"/>
    </source>
</evidence>